<keyword evidence="3" id="KW-0732">Signal</keyword>
<dbReference type="OrthoDB" id="5327538at2759"/>
<keyword evidence="2" id="KW-0560">Oxidoreductase</keyword>
<proteinExistence type="inferred from homology"/>
<sequence length="329" mass="34990">MRQSMSTILLRLAMLLRRGLWRPPSQHSLYSMPPSRKTTLPSTMANIFNAIRPNGNQLTVPSSPKMVKQFSNSSTSLPPTSLHGKVAVVTGSARSTGAAVARYLGEQGANVVVNYVNDASLADGVVQTIRSQGKGGAIAVKADTVTLEGGQHLLDETMKTFGRIDILILNAGTWGAKTLAETDEAFFDAQFNTNVKAPLFLAKAAAPLLQSPGGRIIFFSSSLTASSNVTPNSLCYLATKGAIEQISRVLAKDLGSRGITVNTISPGPIDTPYFREGKPQGLLDSIARQNPAQRVGEPEDIAPIVDFLASQAAQWVNGQNIRVNGGYVV</sequence>
<dbReference type="InterPro" id="IPR036291">
    <property type="entry name" value="NAD(P)-bd_dom_sf"/>
</dbReference>
<dbReference type="Gene3D" id="3.40.50.720">
    <property type="entry name" value="NAD(P)-binding Rossmann-like Domain"/>
    <property type="match status" value="1"/>
</dbReference>
<dbReference type="Pfam" id="PF13561">
    <property type="entry name" value="adh_short_C2"/>
    <property type="match status" value="1"/>
</dbReference>
<dbReference type="GO" id="GO:0016614">
    <property type="term" value="F:oxidoreductase activity, acting on CH-OH group of donors"/>
    <property type="evidence" value="ECO:0007669"/>
    <property type="project" value="UniProtKB-ARBA"/>
</dbReference>
<dbReference type="PRINTS" id="PR00081">
    <property type="entry name" value="GDHRDH"/>
</dbReference>
<keyword evidence="5" id="KW-1185">Reference proteome</keyword>
<evidence type="ECO:0000256" key="1">
    <source>
        <dbReference type="ARBA" id="ARBA00006484"/>
    </source>
</evidence>
<feature type="chain" id="PRO_5035879855" description="NAD(P)-binding protein" evidence="3">
    <location>
        <begin position="22"/>
        <end position="329"/>
    </location>
</feature>
<accession>A0A8S0X125</accession>
<dbReference type="InterPro" id="IPR002347">
    <property type="entry name" value="SDR_fam"/>
</dbReference>
<evidence type="ECO:0000313" key="4">
    <source>
        <dbReference type="EMBL" id="CAA7270686.1"/>
    </source>
</evidence>
<evidence type="ECO:0000256" key="3">
    <source>
        <dbReference type="SAM" id="SignalP"/>
    </source>
</evidence>
<dbReference type="AlphaFoldDB" id="A0A8S0X125"/>
<dbReference type="PANTHER" id="PTHR48107">
    <property type="entry name" value="NADPH-DEPENDENT ALDEHYDE REDUCTASE-LIKE PROTEIN, CHLOROPLASTIC-RELATED"/>
    <property type="match status" value="1"/>
</dbReference>
<dbReference type="SUPFAM" id="SSF51735">
    <property type="entry name" value="NAD(P)-binding Rossmann-fold domains"/>
    <property type="match status" value="1"/>
</dbReference>
<gene>
    <name evidence="4" type="ORF">AAE3_LOCUS12912</name>
</gene>
<comment type="similarity">
    <text evidence="1">Belongs to the short-chain dehydrogenases/reductases (SDR) family.</text>
</comment>
<reference evidence="4 5" key="1">
    <citation type="submission" date="2020-01" db="EMBL/GenBank/DDBJ databases">
        <authorList>
            <person name="Gupta K D."/>
        </authorList>
    </citation>
    <scope>NUCLEOTIDE SEQUENCE [LARGE SCALE GENOMIC DNA]</scope>
</reference>
<name>A0A8S0X125_CYCAE</name>
<evidence type="ECO:0008006" key="6">
    <source>
        <dbReference type="Google" id="ProtNLM"/>
    </source>
</evidence>
<evidence type="ECO:0000256" key="2">
    <source>
        <dbReference type="ARBA" id="ARBA00023002"/>
    </source>
</evidence>
<comment type="caution">
    <text evidence="4">The sequence shown here is derived from an EMBL/GenBank/DDBJ whole genome shotgun (WGS) entry which is preliminary data.</text>
</comment>
<feature type="signal peptide" evidence="3">
    <location>
        <begin position="1"/>
        <end position="21"/>
    </location>
</feature>
<evidence type="ECO:0000313" key="5">
    <source>
        <dbReference type="Proteomes" id="UP000467700"/>
    </source>
</evidence>
<organism evidence="4 5">
    <name type="scientific">Cyclocybe aegerita</name>
    <name type="common">Black poplar mushroom</name>
    <name type="synonym">Agrocybe aegerita</name>
    <dbReference type="NCBI Taxonomy" id="1973307"/>
    <lineage>
        <taxon>Eukaryota</taxon>
        <taxon>Fungi</taxon>
        <taxon>Dikarya</taxon>
        <taxon>Basidiomycota</taxon>
        <taxon>Agaricomycotina</taxon>
        <taxon>Agaricomycetes</taxon>
        <taxon>Agaricomycetidae</taxon>
        <taxon>Agaricales</taxon>
        <taxon>Agaricineae</taxon>
        <taxon>Bolbitiaceae</taxon>
        <taxon>Cyclocybe</taxon>
    </lineage>
</organism>
<dbReference type="Proteomes" id="UP000467700">
    <property type="component" value="Unassembled WGS sequence"/>
</dbReference>
<dbReference type="PANTHER" id="PTHR48107:SF7">
    <property type="entry name" value="RE15974P"/>
    <property type="match status" value="1"/>
</dbReference>
<protein>
    <recommendedName>
        <fullName evidence="6">NAD(P)-binding protein</fullName>
    </recommendedName>
</protein>
<dbReference type="FunFam" id="3.40.50.720:FF:000084">
    <property type="entry name" value="Short-chain dehydrogenase reductase"/>
    <property type="match status" value="1"/>
</dbReference>
<dbReference type="EMBL" id="CACVBS010000094">
    <property type="protein sequence ID" value="CAA7270686.1"/>
    <property type="molecule type" value="Genomic_DNA"/>
</dbReference>
<dbReference type="PRINTS" id="PR00080">
    <property type="entry name" value="SDRFAMILY"/>
</dbReference>